<evidence type="ECO:0000313" key="1">
    <source>
        <dbReference type="EMBL" id="CAB3677603.1"/>
    </source>
</evidence>
<reference evidence="1 2" key="1">
    <citation type="submission" date="2020-04" db="EMBL/GenBank/DDBJ databases">
        <authorList>
            <person name="De Canck E."/>
        </authorList>
    </citation>
    <scope>NUCLEOTIDE SEQUENCE [LARGE SCALE GENOMIC DNA]</scope>
    <source>
        <strain evidence="1 2">LMG 27174</strain>
    </source>
</reference>
<accession>A0A6J5APV9</accession>
<gene>
    <name evidence="1" type="ORF">LMG27174_02469</name>
</gene>
<proteinExistence type="predicted"/>
<dbReference type="Proteomes" id="UP000494205">
    <property type="component" value="Unassembled WGS sequence"/>
</dbReference>
<name>A0A6J5APV9_9BURK</name>
<dbReference type="AlphaFoldDB" id="A0A6J5APV9"/>
<protein>
    <submittedName>
        <fullName evidence="1">Uncharacterized protein</fullName>
    </submittedName>
</protein>
<sequence length="55" mass="6341">MAPQFMSILYRLVQWSRFLVLNDGATKKLKCWSLKEIPNHWRACDGSAKTPDACD</sequence>
<evidence type="ECO:0000313" key="2">
    <source>
        <dbReference type="Proteomes" id="UP000494205"/>
    </source>
</evidence>
<organism evidence="1 2">
    <name type="scientific">Paraburkholderia rhynchosiae</name>
    <dbReference type="NCBI Taxonomy" id="487049"/>
    <lineage>
        <taxon>Bacteria</taxon>
        <taxon>Pseudomonadati</taxon>
        <taxon>Pseudomonadota</taxon>
        <taxon>Betaproteobacteria</taxon>
        <taxon>Burkholderiales</taxon>
        <taxon>Burkholderiaceae</taxon>
        <taxon>Paraburkholderia</taxon>
    </lineage>
</organism>
<dbReference type="EMBL" id="CADIJZ010000008">
    <property type="protein sequence ID" value="CAB3677603.1"/>
    <property type="molecule type" value="Genomic_DNA"/>
</dbReference>